<name>L9L9K6_TUPCH</name>
<dbReference type="PANTHER" id="PTHR11667:SF27">
    <property type="entry name" value="ADENYLATE KINASE"/>
    <property type="match status" value="1"/>
</dbReference>
<reference evidence="2" key="1">
    <citation type="submission" date="2012-07" db="EMBL/GenBank/DDBJ databases">
        <title>Genome of the Chinese tree shrew, a rising model animal genetically related to primates.</title>
        <authorList>
            <person name="Zhang G."/>
            <person name="Fan Y."/>
            <person name="Yao Y."/>
            <person name="Huang Z."/>
        </authorList>
    </citation>
    <scope>NUCLEOTIDE SEQUENCE [LARGE SCALE GENOMIC DNA]</scope>
</reference>
<sequence>MVYLIISVIVTDPDDFHQISQGAFDFQVNLCEDNSGTGFLVDQASQSDLPLDNALGNPHLLTLGKQEDNQLNGIHIMCTHHLLSLLVLHQSSDSVDPCLEDWWLPSGDVPFASSLLLSQGQQPLLLLLLCLWPVLVGQLEQLSS</sequence>
<dbReference type="AlphaFoldDB" id="L9L9K6"/>
<reference evidence="2" key="2">
    <citation type="journal article" date="2013" name="Nat. Commun.">
        <title>Genome of the Chinese tree shrew.</title>
        <authorList>
            <person name="Fan Y."/>
            <person name="Huang Z.Y."/>
            <person name="Cao C.C."/>
            <person name="Chen C.S."/>
            <person name="Chen Y.X."/>
            <person name="Fan D.D."/>
            <person name="He J."/>
            <person name="Hou H.L."/>
            <person name="Hu L."/>
            <person name="Hu X.T."/>
            <person name="Jiang X.T."/>
            <person name="Lai R."/>
            <person name="Lang Y.S."/>
            <person name="Liang B."/>
            <person name="Liao S.G."/>
            <person name="Mu D."/>
            <person name="Ma Y.Y."/>
            <person name="Niu Y.Y."/>
            <person name="Sun X.Q."/>
            <person name="Xia J.Q."/>
            <person name="Xiao J."/>
            <person name="Xiong Z.Q."/>
            <person name="Xu L."/>
            <person name="Yang L."/>
            <person name="Zhang Y."/>
            <person name="Zhao W."/>
            <person name="Zhao X.D."/>
            <person name="Zheng Y.T."/>
            <person name="Zhou J.M."/>
            <person name="Zhu Y.B."/>
            <person name="Zhang G.J."/>
            <person name="Wang J."/>
            <person name="Yao Y.G."/>
        </authorList>
    </citation>
    <scope>NUCLEOTIDE SEQUENCE [LARGE SCALE GENOMIC DNA]</scope>
</reference>
<dbReference type="InParanoid" id="L9L9K6"/>
<dbReference type="PANTHER" id="PTHR11667">
    <property type="match status" value="1"/>
</dbReference>
<evidence type="ECO:0000313" key="1">
    <source>
        <dbReference type="EMBL" id="ELW71646.1"/>
    </source>
</evidence>
<accession>L9L9K6</accession>
<proteinExistence type="predicted"/>
<keyword evidence="2" id="KW-1185">Reference proteome</keyword>
<dbReference type="EMBL" id="KB320457">
    <property type="protein sequence ID" value="ELW71646.1"/>
    <property type="molecule type" value="Genomic_DNA"/>
</dbReference>
<evidence type="ECO:0000313" key="2">
    <source>
        <dbReference type="Proteomes" id="UP000011518"/>
    </source>
</evidence>
<organism evidence="1 2">
    <name type="scientific">Tupaia chinensis</name>
    <name type="common">Chinese tree shrew</name>
    <name type="synonym">Tupaia belangeri chinensis</name>
    <dbReference type="NCBI Taxonomy" id="246437"/>
    <lineage>
        <taxon>Eukaryota</taxon>
        <taxon>Metazoa</taxon>
        <taxon>Chordata</taxon>
        <taxon>Craniata</taxon>
        <taxon>Vertebrata</taxon>
        <taxon>Euteleostomi</taxon>
        <taxon>Mammalia</taxon>
        <taxon>Eutheria</taxon>
        <taxon>Euarchontoglires</taxon>
        <taxon>Scandentia</taxon>
        <taxon>Tupaiidae</taxon>
        <taxon>Tupaia</taxon>
    </lineage>
</organism>
<dbReference type="Proteomes" id="UP000011518">
    <property type="component" value="Unassembled WGS sequence"/>
</dbReference>
<gene>
    <name evidence="1" type="ORF">TREES_T100002462</name>
</gene>
<protein>
    <submittedName>
        <fullName evidence="1">Uncharacterized protein</fullName>
    </submittedName>
</protein>